<dbReference type="AlphaFoldDB" id="A0A8S3YLQ9"/>
<feature type="region of interest" description="Disordered" evidence="1">
    <location>
        <begin position="25"/>
        <end position="50"/>
    </location>
</feature>
<comment type="caution">
    <text evidence="2">The sequence shown here is derived from an EMBL/GenBank/DDBJ whole genome shotgun (WGS) entry which is preliminary data.</text>
</comment>
<feature type="non-terminal residue" evidence="2">
    <location>
        <position position="240"/>
    </location>
</feature>
<evidence type="ECO:0000256" key="1">
    <source>
        <dbReference type="SAM" id="MobiDB-lite"/>
    </source>
</evidence>
<evidence type="ECO:0000313" key="2">
    <source>
        <dbReference type="EMBL" id="CAG5116281.1"/>
    </source>
</evidence>
<gene>
    <name evidence="2" type="ORF">CUNI_LOCUS1839</name>
</gene>
<name>A0A8S3YLQ9_9EUPU</name>
<reference evidence="2" key="1">
    <citation type="submission" date="2021-04" db="EMBL/GenBank/DDBJ databases">
        <authorList>
            <consortium name="Molecular Ecology Group"/>
        </authorList>
    </citation>
    <scope>NUCLEOTIDE SEQUENCE</scope>
</reference>
<accession>A0A8S3YLQ9</accession>
<organism evidence="2 3">
    <name type="scientific">Candidula unifasciata</name>
    <dbReference type="NCBI Taxonomy" id="100452"/>
    <lineage>
        <taxon>Eukaryota</taxon>
        <taxon>Metazoa</taxon>
        <taxon>Spiralia</taxon>
        <taxon>Lophotrochozoa</taxon>
        <taxon>Mollusca</taxon>
        <taxon>Gastropoda</taxon>
        <taxon>Heterobranchia</taxon>
        <taxon>Euthyneura</taxon>
        <taxon>Panpulmonata</taxon>
        <taxon>Eupulmonata</taxon>
        <taxon>Stylommatophora</taxon>
        <taxon>Helicina</taxon>
        <taxon>Helicoidea</taxon>
        <taxon>Geomitridae</taxon>
        <taxon>Candidula</taxon>
    </lineage>
</organism>
<dbReference type="Proteomes" id="UP000678393">
    <property type="component" value="Unassembled WGS sequence"/>
</dbReference>
<keyword evidence="3" id="KW-1185">Reference proteome</keyword>
<sequence>MFEQCRFYLPVQFVDDILGRRAKKEIKDGETSRQQDGNWAEVSSGRRRGRKEKEKDLIDIQVRDLVLNIAENDNINVPYTERFRQVALVEYLQKSVESMYPQIGRETYRVPDVHINKGKDREVNEEGVTEQIPPTDTDIRSDRAHSFIIDMIYHLSTRMKETKVGPFFIISSYEYDHFLSRLKSSIEEKYCHDRGEIDILIALPKHVIFVEDFTKTKIAALPNLEREYLRDALDDDELRQ</sequence>
<proteinExistence type="predicted"/>
<evidence type="ECO:0000313" key="3">
    <source>
        <dbReference type="Proteomes" id="UP000678393"/>
    </source>
</evidence>
<dbReference type="EMBL" id="CAJHNH020000228">
    <property type="protein sequence ID" value="CAG5116281.1"/>
    <property type="molecule type" value="Genomic_DNA"/>
</dbReference>
<protein>
    <submittedName>
        <fullName evidence="2">Uncharacterized protein</fullName>
    </submittedName>
</protein>